<evidence type="ECO:0000313" key="2">
    <source>
        <dbReference type="Proteomes" id="UP001213664"/>
    </source>
</evidence>
<dbReference type="NCBIfam" id="TIGR01488">
    <property type="entry name" value="HAD-SF-IB"/>
    <property type="match status" value="1"/>
</dbReference>
<dbReference type="PANTHER" id="PTHR28181:SF2">
    <property type="entry name" value="PHOSPHORIC MONOESTER HYDROLASE"/>
    <property type="match status" value="1"/>
</dbReference>
<dbReference type="PANTHER" id="PTHR28181">
    <property type="entry name" value="UPF0655 PROTEIN YCR015C"/>
    <property type="match status" value="1"/>
</dbReference>
<sequence>MTKHRYSLSPSRSEWAIHCDFDGTISDRDATDSLLQAFGRPGWTDLENAWEQGQIGSKACMTGQIALLDMTDQAFDQALSAIQVDPAFPAFVRAAQGFGAPISIVSDGLDLAIERILAPLNLGALPVMANQMEQASANRWRLNTPLSSAACVKDSANCKCARLAEARRTANRILYIGDSTSDFCVSGKADFVLAKRRLIDHCRANAIPHAPIDDFTDALALLPEILSRPSLQDAV</sequence>
<name>A0AAJ6BKG0_9CAUL</name>
<organism evidence="1 2">
    <name type="scientific">Candidatus Brevundimonas colombiensis</name>
    <dbReference type="NCBI Taxonomy" id="3121376"/>
    <lineage>
        <taxon>Bacteria</taxon>
        <taxon>Pseudomonadati</taxon>
        <taxon>Pseudomonadota</taxon>
        <taxon>Alphaproteobacteria</taxon>
        <taxon>Caulobacterales</taxon>
        <taxon>Caulobacteraceae</taxon>
        <taxon>Brevundimonas</taxon>
    </lineage>
</organism>
<reference evidence="1" key="1">
    <citation type="submission" date="2023-03" db="EMBL/GenBank/DDBJ databases">
        <title>Andean soil-derived lignocellulolytic bacterial consortium as a source of novel taxa and putative plastic-active enzymes.</title>
        <authorList>
            <person name="Diaz-Garcia L."/>
            <person name="Chuvochina M."/>
            <person name="Feuerriegel G."/>
            <person name="Bunk B."/>
            <person name="Sproer C."/>
            <person name="Streit W.R."/>
            <person name="Rodriguez L.M."/>
            <person name="Overmann J."/>
            <person name="Jimenez D.J."/>
        </authorList>
    </citation>
    <scope>NUCLEOTIDE SEQUENCE</scope>
    <source>
        <strain evidence="1">MAG 833</strain>
    </source>
</reference>
<dbReference type="Proteomes" id="UP001213664">
    <property type="component" value="Chromosome"/>
</dbReference>
<dbReference type="EMBL" id="CP119326">
    <property type="protein sequence ID" value="WEK39217.1"/>
    <property type="molecule type" value="Genomic_DNA"/>
</dbReference>
<accession>A0AAJ6BKG0</accession>
<dbReference type="Gene3D" id="3.90.1470.20">
    <property type="match status" value="1"/>
</dbReference>
<evidence type="ECO:0000313" key="1">
    <source>
        <dbReference type="EMBL" id="WEK39217.1"/>
    </source>
</evidence>
<dbReference type="InterPro" id="IPR050849">
    <property type="entry name" value="HAD-like_hydrolase_phosphatase"/>
</dbReference>
<dbReference type="InterPro" id="IPR023214">
    <property type="entry name" value="HAD_sf"/>
</dbReference>
<gene>
    <name evidence="1" type="ORF">P0Y50_11775</name>
</gene>
<dbReference type="InterPro" id="IPR036412">
    <property type="entry name" value="HAD-like_sf"/>
</dbReference>
<dbReference type="Pfam" id="PF12710">
    <property type="entry name" value="HAD"/>
    <property type="match status" value="1"/>
</dbReference>
<protein>
    <submittedName>
        <fullName evidence="1">HAD-IB family phosphatase</fullName>
    </submittedName>
</protein>
<dbReference type="SUPFAM" id="SSF56784">
    <property type="entry name" value="HAD-like"/>
    <property type="match status" value="1"/>
</dbReference>
<proteinExistence type="predicted"/>
<dbReference type="AlphaFoldDB" id="A0AAJ6BKG0"/>
<dbReference type="Gene3D" id="3.40.50.1000">
    <property type="entry name" value="HAD superfamily/HAD-like"/>
    <property type="match status" value="1"/>
</dbReference>